<dbReference type="InterPro" id="IPR050098">
    <property type="entry name" value="TFPI/VKTCI-like"/>
</dbReference>
<dbReference type="PRINTS" id="PR00759">
    <property type="entry name" value="BASICPTASE"/>
</dbReference>
<dbReference type="EMBL" id="JAMKOV010000002">
    <property type="protein sequence ID" value="KAI8043627.1"/>
    <property type="molecule type" value="Genomic_DNA"/>
</dbReference>
<dbReference type="SUPFAM" id="SSF57362">
    <property type="entry name" value="BPTI-like"/>
    <property type="match status" value="1"/>
</dbReference>
<dbReference type="PANTHER" id="PTHR10083:SF374">
    <property type="entry name" value="BPTI_KUNITZ INHIBITOR DOMAIN-CONTAINING PROTEIN"/>
    <property type="match status" value="1"/>
</dbReference>
<reference evidence="6" key="1">
    <citation type="journal article" date="2023" name="Genome Biol. Evol.">
        <title>Long-read-based Genome Assembly of Drosophila gunungcola Reveals Fewer Chemosensory Genes in Flower-breeding Species.</title>
        <authorList>
            <person name="Negi A."/>
            <person name="Liao B.Y."/>
            <person name="Yeh S.D."/>
        </authorList>
    </citation>
    <scope>NUCLEOTIDE SEQUENCE</scope>
    <source>
        <strain evidence="6">Sukarami</strain>
    </source>
</reference>
<evidence type="ECO:0000256" key="2">
    <source>
        <dbReference type="ARBA" id="ARBA00022900"/>
    </source>
</evidence>
<sequence length="85" mass="9137">MNQIKTVVSIFLILVLGDLVAGLKDPVCGLVPAANGIGLRVCYALFPSFTYFSATNTCFKFNYGGCGGNANRFSTKEECEAKCKE</sequence>
<feature type="domain" description="BPTI/Kunitz inhibitor" evidence="5">
    <location>
        <begin position="28"/>
        <end position="83"/>
    </location>
</feature>
<dbReference type="InterPro" id="IPR002223">
    <property type="entry name" value="Kunitz_BPTI"/>
</dbReference>
<gene>
    <name evidence="6" type="ORF">M5D96_004960</name>
</gene>
<organism evidence="6 7">
    <name type="scientific">Drosophila gunungcola</name>
    <name type="common">fruit fly</name>
    <dbReference type="NCBI Taxonomy" id="103775"/>
    <lineage>
        <taxon>Eukaryota</taxon>
        <taxon>Metazoa</taxon>
        <taxon>Ecdysozoa</taxon>
        <taxon>Arthropoda</taxon>
        <taxon>Hexapoda</taxon>
        <taxon>Insecta</taxon>
        <taxon>Pterygota</taxon>
        <taxon>Neoptera</taxon>
        <taxon>Endopterygota</taxon>
        <taxon>Diptera</taxon>
        <taxon>Brachycera</taxon>
        <taxon>Muscomorpha</taxon>
        <taxon>Ephydroidea</taxon>
        <taxon>Drosophilidae</taxon>
        <taxon>Drosophila</taxon>
        <taxon>Sophophora</taxon>
    </lineage>
</organism>
<dbReference type="GO" id="GO:0004867">
    <property type="term" value="F:serine-type endopeptidase inhibitor activity"/>
    <property type="evidence" value="ECO:0007669"/>
    <property type="project" value="UniProtKB-KW"/>
</dbReference>
<evidence type="ECO:0000256" key="1">
    <source>
        <dbReference type="ARBA" id="ARBA00022690"/>
    </source>
</evidence>
<keyword evidence="2" id="KW-0722">Serine protease inhibitor</keyword>
<evidence type="ECO:0000256" key="3">
    <source>
        <dbReference type="ARBA" id="ARBA00023157"/>
    </source>
</evidence>
<dbReference type="GO" id="GO:0005615">
    <property type="term" value="C:extracellular space"/>
    <property type="evidence" value="ECO:0007669"/>
    <property type="project" value="TreeGrafter"/>
</dbReference>
<proteinExistence type="predicted"/>
<dbReference type="PROSITE" id="PS50279">
    <property type="entry name" value="BPTI_KUNITZ_2"/>
    <property type="match status" value="1"/>
</dbReference>
<dbReference type="InterPro" id="IPR020901">
    <property type="entry name" value="Prtase_inh_Kunz-CS"/>
</dbReference>
<dbReference type="Proteomes" id="UP001059596">
    <property type="component" value="Unassembled WGS sequence"/>
</dbReference>
<feature type="signal peptide" evidence="4">
    <location>
        <begin position="1"/>
        <end position="22"/>
    </location>
</feature>
<evidence type="ECO:0000259" key="5">
    <source>
        <dbReference type="PROSITE" id="PS50279"/>
    </source>
</evidence>
<comment type="caution">
    <text evidence="6">The sequence shown here is derived from an EMBL/GenBank/DDBJ whole genome shotgun (WGS) entry which is preliminary data.</text>
</comment>
<keyword evidence="7" id="KW-1185">Reference proteome</keyword>
<keyword evidence="4" id="KW-0732">Signal</keyword>
<dbReference type="AlphaFoldDB" id="A0A9Q0BT47"/>
<dbReference type="PANTHER" id="PTHR10083">
    <property type="entry name" value="KUNITZ-TYPE PROTEASE INHIBITOR-RELATED"/>
    <property type="match status" value="1"/>
</dbReference>
<accession>A0A9Q0BT47</accession>
<dbReference type="InterPro" id="IPR036880">
    <property type="entry name" value="Kunitz_BPTI_sf"/>
</dbReference>
<evidence type="ECO:0000313" key="7">
    <source>
        <dbReference type="Proteomes" id="UP001059596"/>
    </source>
</evidence>
<feature type="chain" id="PRO_5040374453" description="BPTI/Kunitz inhibitor domain-containing protein" evidence="4">
    <location>
        <begin position="23"/>
        <end position="85"/>
    </location>
</feature>
<keyword evidence="1" id="KW-0646">Protease inhibitor</keyword>
<dbReference type="Gene3D" id="4.10.410.10">
    <property type="entry name" value="Pancreatic trypsin inhibitor Kunitz domain"/>
    <property type="match status" value="1"/>
</dbReference>
<protein>
    <recommendedName>
        <fullName evidence="5">BPTI/Kunitz inhibitor domain-containing protein</fullName>
    </recommendedName>
</protein>
<evidence type="ECO:0000256" key="4">
    <source>
        <dbReference type="SAM" id="SignalP"/>
    </source>
</evidence>
<evidence type="ECO:0000313" key="6">
    <source>
        <dbReference type="EMBL" id="KAI8043627.1"/>
    </source>
</evidence>
<keyword evidence="3" id="KW-1015">Disulfide bond</keyword>
<dbReference type="Pfam" id="PF00014">
    <property type="entry name" value="Kunitz_BPTI"/>
    <property type="match status" value="1"/>
</dbReference>
<dbReference type="PROSITE" id="PS00280">
    <property type="entry name" value="BPTI_KUNITZ_1"/>
    <property type="match status" value="1"/>
</dbReference>
<dbReference type="SMART" id="SM00131">
    <property type="entry name" value="KU"/>
    <property type="match status" value="1"/>
</dbReference>
<name>A0A9Q0BT47_9MUSC</name>